<evidence type="ECO:0000313" key="21">
    <source>
        <dbReference type="EMBL" id="KAL1206691.1"/>
    </source>
</evidence>
<dbReference type="PANTHER" id="PTHR46279:SF10">
    <property type="entry name" value="RING-TYPE E3 UBIQUITIN TRANSFERASE"/>
    <property type="match status" value="1"/>
</dbReference>
<accession>A0ABD1AKN1</accession>
<evidence type="ECO:0000256" key="10">
    <source>
        <dbReference type="ARBA" id="ARBA00022833"/>
    </source>
</evidence>
<evidence type="ECO:0000256" key="15">
    <source>
        <dbReference type="ARBA" id="ARBA00047899"/>
    </source>
</evidence>
<dbReference type="PROSITE" id="PS50089">
    <property type="entry name" value="ZF_RING_2"/>
    <property type="match status" value="1"/>
</dbReference>
<dbReference type="PANTHER" id="PTHR46279">
    <property type="entry name" value="RING/U-BOX SUPERFAMILY PROTEIN"/>
    <property type="match status" value="1"/>
</dbReference>
<dbReference type="CDD" id="cd16461">
    <property type="entry name" value="RING-H2_EL5-like"/>
    <property type="match status" value="1"/>
</dbReference>
<feature type="signal peptide" evidence="19">
    <location>
        <begin position="1"/>
        <end position="25"/>
    </location>
</feature>
<evidence type="ECO:0000256" key="12">
    <source>
        <dbReference type="ARBA" id="ARBA00023136"/>
    </source>
</evidence>
<comment type="similarity">
    <text evidence="14">Belongs to the RING-type zinc finger family. ATL subfamily.</text>
</comment>
<keyword evidence="7 19" id="KW-0732">Signal</keyword>
<name>A0ABD1AKN1_CARAN</name>
<keyword evidence="9" id="KW-0833">Ubl conjugation pathway</keyword>
<feature type="transmembrane region" description="Helical" evidence="18">
    <location>
        <begin position="244"/>
        <end position="267"/>
    </location>
</feature>
<reference evidence="21 22" key="1">
    <citation type="submission" date="2024-04" db="EMBL/GenBank/DDBJ databases">
        <title>Genome assembly C_amara_ONT_v2.</title>
        <authorList>
            <person name="Yant L."/>
            <person name="Moore C."/>
            <person name="Slenker M."/>
        </authorList>
    </citation>
    <scope>NUCLEOTIDE SEQUENCE [LARGE SCALE GENOMIC DNA]</scope>
    <source>
        <tissue evidence="21">Leaf</tissue>
    </source>
</reference>
<dbReference type="Proteomes" id="UP001558713">
    <property type="component" value="Unassembled WGS sequence"/>
</dbReference>
<evidence type="ECO:0000256" key="11">
    <source>
        <dbReference type="ARBA" id="ARBA00022989"/>
    </source>
</evidence>
<comment type="pathway">
    <text evidence="3">Protein modification; protein ubiquitination.</text>
</comment>
<keyword evidence="8 17" id="KW-0863">Zinc-finger</keyword>
<evidence type="ECO:0000256" key="2">
    <source>
        <dbReference type="ARBA" id="ARBA00004479"/>
    </source>
</evidence>
<evidence type="ECO:0000256" key="18">
    <source>
        <dbReference type="SAM" id="Phobius"/>
    </source>
</evidence>
<dbReference type="Gene3D" id="3.30.40.10">
    <property type="entry name" value="Zinc/RING finger domain, C3HC4 (zinc finger)"/>
    <property type="match status" value="1"/>
</dbReference>
<evidence type="ECO:0000256" key="16">
    <source>
        <dbReference type="ARBA" id="ARBA00048679"/>
    </source>
</evidence>
<evidence type="ECO:0000259" key="20">
    <source>
        <dbReference type="PROSITE" id="PS50089"/>
    </source>
</evidence>
<comment type="catalytic activity">
    <reaction evidence="1">
        <text>S-ubiquitinyl-[E2 ubiquitin-conjugating enzyme]-L-cysteine + [acceptor protein]-L-lysine = [E2 ubiquitin-conjugating enzyme]-L-cysteine + N(6)-ubiquitinyl-[acceptor protein]-L-lysine.</text>
        <dbReference type="EC" id="2.3.2.27"/>
    </reaction>
</comment>
<evidence type="ECO:0000256" key="14">
    <source>
        <dbReference type="ARBA" id="ARBA00024209"/>
    </source>
</evidence>
<keyword evidence="10" id="KW-0862">Zinc</keyword>
<keyword evidence="22" id="KW-1185">Reference proteome</keyword>
<evidence type="ECO:0000256" key="13">
    <source>
        <dbReference type="ARBA" id="ARBA00023180"/>
    </source>
</evidence>
<keyword evidence="6" id="KW-0479">Metal-binding</keyword>
<organism evidence="21 22">
    <name type="scientific">Cardamine amara subsp. amara</name>
    <dbReference type="NCBI Taxonomy" id="228776"/>
    <lineage>
        <taxon>Eukaryota</taxon>
        <taxon>Viridiplantae</taxon>
        <taxon>Streptophyta</taxon>
        <taxon>Embryophyta</taxon>
        <taxon>Tracheophyta</taxon>
        <taxon>Spermatophyta</taxon>
        <taxon>Magnoliopsida</taxon>
        <taxon>eudicotyledons</taxon>
        <taxon>Gunneridae</taxon>
        <taxon>Pentapetalae</taxon>
        <taxon>rosids</taxon>
        <taxon>malvids</taxon>
        <taxon>Brassicales</taxon>
        <taxon>Brassicaceae</taxon>
        <taxon>Cardamineae</taxon>
        <taxon>Cardamine</taxon>
    </lineage>
</organism>
<comment type="caution">
    <text evidence="21">The sequence shown here is derived from an EMBL/GenBank/DDBJ whole genome shotgun (WGS) entry which is preliminary data.</text>
</comment>
<protein>
    <submittedName>
        <fullName evidence="21">RING-H2 finger protein ATL21A</fullName>
    </submittedName>
</protein>
<evidence type="ECO:0000256" key="19">
    <source>
        <dbReference type="SAM" id="SignalP"/>
    </source>
</evidence>
<keyword evidence="11 18" id="KW-1133">Transmembrane helix</keyword>
<feature type="domain" description="RING-type" evidence="20">
    <location>
        <begin position="328"/>
        <end position="370"/>
    </location>
</feature>
<evidence type="ECO:0000256" key="7">
    <source>
        <dbReference type="ARBA" id="ARBA00022729"/>
    </source>
</evidence>
<keyword evidence="12 18" id="KW-0472">Membrane</keyword>
<keyword evidence="4" id="KW-0808">Transferase</keyword>
<dbReference type="AlphaFoldDB" id="A0ABD1AKN1"/>
<gene>
    <name evidence="21" type="ORF">V5N11_027251</name>
</gene>
<keyword evidence="13" id="KW-0325">Glycoprotein</keyword>
<dbReference type="InterPro" id="IPR046948">
    <property type="entry name" value="ATL20-22-like"/>
</dbReference>
<dbReference type="GO" id="GO:0004674">
    <property type="term" value="F:protein serine/threonine kinase activity"/>
    <property type="evidence" value="ECO:0007669"/>
    <property type="project" value="UniProtKB-KW"/>
</dbReference>
<evidence type="ECO:0000256" key="8">
    <source>
        <dbReference type="ARBA" id="ARBA00022771"/>
    </source>
</evidence>
<dbReference type="GO" id="GO:0016020">
    <property type="term" value="C:membrane"/>
    <property type="evidence" value="ECO:0007669"/>
    <property type="project" value="UniProtKB-SubCell"/>
</dbReference>
<dbReference type="Pfam" id="PF13947">
    <property type="entry name" value="GUB_WAK_bind"/>
    <property type="match status" value="1"/>
</dbReference>
<evidence type="ECO:0000256" key="3">
    <source>
        <dbReference type="ARBA" id="ARBA00004906"/>
    </source>
</evidence>
<evidence type="ECO:0000256" key="4">
    <source>
        <dbReference type="ARBA" id="ARBA00022679"/>
    </source>
</evidence>
<dbReference type="GO" id="GO:0008270">
    <property type="term" value="F:zinc ion binding"/>
    <property type="evidence" value="ECO:0007669"/>
    <property type="project" value="UniProtKB-KW"/>
</dbReference>
<evidence type="ECO:0000256" key="1">
    <source>
        <dbReference type="ARBA" id="ARBA00000900"/>
    </source>
</evidence>
<dbReference type="InterPro" id="IPR025287">
    <property type="entry name" value="WAK_GUB"/>
</dbReference>
<dbReference type="GO" id="GO:0061630">
    <property type="term" value="F:ubiquitin protein ligase activity"/>
    <property type="evidence" value="ECO:0007669"/>
    <property type="project" value="UniProtKB-EC"/>
</dbReference>
<sequence>MDLTKIISLSLLFFCLLIPVKTTAAVTCTNAVCRRDGPIIRFPFRLKSHQAQSCGYNKGFDLTCHINGAVNRTTITLPFSGNFTVEEIDYAAQEILINDPNNCLPQRILELNLSTTPFSGVYVNKFTFFNCPTSEYLRFRPLNPITCLSSKNSTVFATASSRMVDYLSSTSCRLMKTVEVPVPWPFYEQIVTSDLSDNLWLTWKVPECRRCEIRGGKCGIKSNSSREIICYDVHKPAIPRRARYAIAIGAGIPGALIAFGLFCYVYSKINSCIKRRRLVPSPEINNAQAHYLHSSVIITGLDGPTIESYPKIVLGESKRLPKIDDATCSICLSDYEPKETLRTIPPCQHCFHADCIDEWLKLNGTCPVCRNSPEQISSPENFTNS</sequence>
<feature type="chain" id="PRO_5044847065" evidence="19">
    <location>
        <begin position="26"/>
        <end position="385"/>
    </location>
</feature>
<dbReference type="EMBL" id="JBANAX010000497">
    <property type="protein sequence ID" value="KAL1206691.1"/>
    <property type="molecule type" value="Genomic_DNA"/>
</dbReference>
<evidence type="ECO:0000256" key="5">
    <source>
        <dbReference type="ARBA" id="ARBA00022692"/>
    </source>
</evidence>
<evidence type="ECO:0000313" key="22">
    <source>
        <dbReference type="Proteomes" id="UP001558713"/>
    </source>
</evidence>
<dbReference type="InterPro" id="IPR032872">
    <property type="entry name" value="WAK_assoc_C"/>
</dbReference>
<dbReference type="InterPro" id="IPR013083">
    <property type="entry name" value="Znf_RING/FYVE/PHD"/>
</dbReference>
<evidence type="ECO:0000256" key="6">
    <source>
        <dbReference type="ARBA" id="ARBA00022723"/>
    </source>
</evidence>
<dbReference type="Pfam" id="PF14380">
    <property type="entry name" value="WAK_assoc"/>
    <property type="match status" value="1"/>
</dbReference>
<comment type="catalytic activity">
    <reaction evidence="16">
        <text>L-seryl-[protein] + ATP = O-phospho-L-seryl-[protein] + ADP + H(+)</text>
        <dbReference type="Rhea" id="RHEA:17989"/>
        <dbReference type="Rhea" id="RHEA-COMP:9863"/>
        <dbReference type="Rhea" id="RHEA-COMP:11604"/>
        <dbReference type="ChEBI" id="CHEBI:15378"/>
        <dbReference type="ChEBI" id="CHEBI:29999"/>
        <dbReference type="ChEBI" id="CHEBI:30616"/>
        <dbReference type="ChEBI" id="CHEBI:83421"/>
        <dbReference type="ChEBI" id="CHEBI:456216"/>
        <dbReference type="EC" id="2.7.11.1"/>
    </reaction>
</comment>
<dbReference type="InterPro" id="IPR001841">
    <property type="entry name" value="Znf_RING"/>
</dbReference>
<comment type="subcellular location">
    <subcellularLocation>
        <location evidence="2">Membrane</location>
        <topology evidence="2">Single-pass type I membrane protein</topology>
    </subcellularLocation>
</comment>
<evidence type="ECO:0000256" key="17">
    <source>
        <dbReference type="PROSITE-ProRule" id="PRU00175"/>
    </source>
</evidence>
<proteinExistence type="inferred from homology"/>
<dbReference type="Pfam" id="PF13639">
    <property type="entry name" value="zf-RING_2"/>
    <property type="match status" value="1"/>
</dbReference>
<comment type="catalytic activity">
    <reaction evidence="15">
        <text>L-threonyl-[protein] + ATP = O-phospho-L-threonyl-[protein] + ADP + H(+)</text>
        <dbReference type="Rhea" id="RHEA:46608"/>
        <dbReference type="Rhea" id="RHEA-COMP:11060"/>
        <dbReference type="Rhea" id="RHEA-COMP:11605"/>
        <dbReference type="ChEBI" id="CHEBI:15378"/>
        <dbReference type="ChEBI" id="CHEBI:30013"/>
        <dbReference type="ChEBI" id="CHEBI:30616"/>
        <dbReference type="ChEBI" id="CHEBI:61977"/>
        <dbReference type="ChEBI" id="CHEBI:456216"/>
        <dbReference type="EC" id="2.7.11.1"/>
    </reaction>
</comment>
<dbReference type="SMART" id="SM00184">
    <property type="entry name" value="RING"/>
    <property type="match status" value="1"/>
</dbReference>
<keyword evidence="5 18" id="KW-0812">Transmembrane</keyword>
<dbReference type="SUPFAM" id="SSF57850">
    <property type="entry name" value="RING/U-box"/>
    <property type="match status" value="1"/>
</dbReference>
<evidence type="ECO:0000256" key="9">
    <source>
        <dbReference type="ARBA" id="ARBA00022786"/>
    </source>
</evidence>